<comment type="function">
    <text evidence="9">May catalyze the final step in cell wall teichoic acid biosynthesis, the transfer of the anionic cell wall polymers (APs) from their lipid-linked precursor to the cell wall peptidoglycan (PG).</text>
</comment>
<keyword evidence="2 9" id="KW-1003">Cell membrane</keyword>
<evidence type="ECO:0000256" key="1">
    <source>
        <dbReference type="ARBA" id="ARBA00006068"/>
    </source>
</evidence>
<evidence type="ECO:0000259" key="10">
    <source>
        <dbReference type="Pfam" id="PF03816"/>
    </source>
</evidence>
<proteinExistence type="inferred from homology"/>
<dbReference type="GO" id="GO:0005886">
    <property type="term" value="C:plasma membrane"/>
    <property type="evidence" value="ECO:0007669"/>
    <property type="project" value="UniProtKB-SubCell"/>
</dbReference>
<comment type="subcellular location">
    <subcellularLocation>
        <location evidence="9">Cell membrane</location>
        <topology evidence="9">Single-pass type II membrane protein</topology>
    </subcellularLocation>
</comment>
<keyword evidence="3 9" id="KW-0808">Transferase</keyword>
<protein>
    <recommendedName>
        <fullName evidence="9">Polyisoprenyl-teichoic acid--peptidoglycan teichoic acid transferase TagU</fullName>
        <ecNumber evidence="9">2.7.8.-</ecNumber>
    </recommendedName>
</protein>
<accession>A0A0R2I6L9</accession>
<dbReference type="RefSeq" id="WP_034570746.1">
    <property type="nucleotide sequence ID" value="NZ_JQBS01000007.1"/>
</dbReference>
<dbReference type="PATRIC" id="fig|1449336.4.peg.451"/>
<evidence type="ECO:0000256" key="3">
    <source>
        <dbReference type="ARBA" id="ARBA00022679"/>
    </source>
</evidence>
<dbReference type="AlphaFoldDB" id="A0A0R2I6L9"/>
<feature type="domain" description="Cell envelope-related transcriptional attenuator" evidence="10">
    <location>
        <begin position="81"/>
        <end position="224"/>
    </location>
</feature>
<reference evidence="11 12" key="1">
    <citation type="journal article" date="2015" name="Genome Announc.">
        <title>Expanding the biotechnology potential of lactobacilli through comparative genomics of 213 strains and associated genera.</title>
        <authorList>
            <person name="Sun Z."/>
            <person name="Harris H.M."/>
            <person name="McCann A."/>
            <person name="Guo C."/>
            <person name="Argimon S."/>
            <person name="Zhang W."/>
            <person name="Yang X."/>
            <person name="Jeffery I.B."/>
            <person name="Cooney J.C."/>
            <person name="Kagawa T.F."/>
            <person name="Liu W."/>
            <person name="Song Y."/>
            <person name="Salvetti E."/>
            <person name="Wrobel A."/>
            <person name="Rasinkangas P."/>
            <person name="Parkhill J."/>
            <person name="Rea M.C."/>
            <person name="O'Sullivan O."/>
            <person name="Ritari J."/>
            <person name="Douillard F.P."/>
            <person name="Paul Ross R."/>
            <person name="Yang R."/>
            <person name="Briner A.E."/>
            <person name="Felis G.E."/>
            <person name="de Vos W.M."/>
            <person name="Barrangou R."/>
            <person name="Klaenhammer T.R."/>
            <person name="Caufield P.W."/>
            <person name="Cui Y."/>
            <person name="Zhang H."/>
            <person name="O'Toole P.W."/>
        </authorList>
    </citation>
    <scope>NUCLEOTIDE SEQUENCE [LARGE SCALE GENOMIC DNA]</scope>
    <source>
        <strain evidence="11 12">DSM 20623</strain>
    </source>
</reference>
<evidence type="ECO:0000256" key="6">
    <source>
        <dbReference type="ARBA" id="ARBA00022989"/>
    </source>
</evidence>
<dbReference type="InterPro" id="IPR050922">
    <property type="entry name" value="LytR/CpsA/Psr_CW_biosynth"/>
</dbReference>
<keyword evidence="6 9" id="KW-1133">Transmembrane helix</keyword>
<keyword evidence="8 9" id="KW-0961">Cell wall biogenesis/degradation</keyword>
<evidence type="ECO:0000256" key="4">
    <source>
        <dbReference type="ARBA" id="ARBA00022692"/>
    </source>
</evidence>
<keyword evidence="7 9" id="KW-0472">Membrane</keyword>
<dbReference type="GO" id="GO:0016780">
    <property type="term" value="F:phosphotransferase activity, for other substituted phosphate groups"/>
    <property type="evidence" value="ECO:0007669"/>
    <property type="project" value="UniProtKB-UniRule"/>
</dbReference>
<dbReference type="eggNOG" id="COG1316">
    <property type="taxonomic scope" value="Bacteria"/>
</dbReference>
<feature type="topological domain" description="Extracellular" evidence="9">
    <location>
        <begin position="28"/>
        <end position="304"/>
    </location>
</feature>
<dbReference type="EMBL" id="JQBS01000007">
    <property type="protein sequence ID" value="KRN57460.1"/>
    <property type="molecule type" value="Genomic_DNA"/>
</dbReference>
<dbReference type="GeneID" id="89588432"/>
<keyword evidence="4 9" id="KW-0812">Transmembrane</keyword>
<evidence type="ECO:0000313" key="11">
    <source>
        <dbReference type="EMBL" id="KRN57460.1"/>
    </source>
</evidence>
<dbReference type="InterPro" id="IPR023734">
    <property type="entry name" value="TagU"/>
</dbReference>
<organism evidence="11 12">
    <name type="scientific">Carnobacterium divergens DSM 20623</name>
    <dbReference type="NCBI Taxonomy" id="1449336"/>
    <lineage>
        <taxon>Bacteria</taxon>
        <taxon>Bacillati</taxon>
        <taxon>Bacillota</taxon>
        <taxon>Bacilli</taxon>
        <taxon>Lactobacillales</taxon>
        <taxon>Carnobacteriaceae</taxon>
        <taxon>Carnobacterium</taxon>
    </lineage>
</organism>
<keyword evidence="5 9" id="KW-0735">Signal-anchor</keyword>
<evidence type="ECO:0000256" key="2">
    <source>
        <dbReference type="ARBA" id="ARBA00022475"/>
    </source>
</evidence>
<name>A0A0R2I6L9_CARDV</name>
<dbReference type="Gene3D" id="3.40.630.190">
    <property type="entry name" value="LCP protein"/>
    <property type="match status" value="1"/>
</dbReference>
<comment type="caution">
    <text evidence="11">The sequence shown here is derived from an EMBL/GenBank/DDBJ whole genome shotgun (WGS) entry which is preliminary data.</text>
</comment>
<dbReference type="InterPro" id="IPR004474">
    <property type="entry name" value="LytR_CpsA_psr"/>
</dbReference>
<comment type="similarity">
    <text evidence="1 9">Belongs to the LytR/CpsA/Psr (LCP) family.</text>
</comment>
<evidence type="ECO:0000256" key="8">
    <source>
        <dbReference type="ARBA" id="ARBA00023316"/>
    </source>
</evidence>
<evidence type="ECO:0000313" key="12">
    <source>
        <dbReference type="Proteomes" id="UP000051658"/>
    </source>
</evidence>
<sequence length="304" mass="33823">MSKMKKILIWILCIFLLAVGAMGAYAYKVYHDVTKTTDKMYKKVDKEETRKTPINIEKGQPFSVLLLGVDTGDLGRTEQGRSDSVMVVTVNPEKNETKIVSIPRDTYTEIVGHGTTDKINHAYAFGGTTMAINTVQNLLDIPIDYYIEINMQGVKEIVDAVGGVDVDSPLDFSQDNIKFTKGPVHLDGEKALAYSRMRYKDPTGDYGRQGRQRQVIEAIVKKAANFSTLTRYKDILNAMGNNMATNLTFDDMMDIQGKYKAAAGNVEQIQMQGTGEMINGVSYQIIAPEELQKISENLKVQLGL</sequence>
<dbReference type="PANTHER" id="PTHR33392:SF6">
    <property type="entry name" value="POLYISOPRENYL-TEICHOIC ACID--PEPTIDOGLYCAN TEICHOIC ACID TRANSFERASE TAGU"/>
    <property type="match status" value="1"/>
</dbReference>
<dbReference type="EC" id="2.7.8.-" evidence="9"/>
<evidence type="ECO:0000256" key="5">
    <source>
        <dbReference type="ARBA" id="ARBA00022968"/>
    </source>
</evidence>
<evidence type="ECO:0000256" key="7">
    <source>
        <dbReference type="ARBA" id="ARBA00023136"/>
    </source>
</evidence>
<dbReference type="Pfam" id="PF03816">
    <property type="entry name" value="LytR_cpsA_psr"/>
    <property type="match status" value="1"/>
</dbReference>
<dbReference type="PANTHER" id="PTHR33392">
    <property type="entry name" value="POLYISOPRENYL-TEICHOIC ACID--PEPTIDOGLYCAN TEICHOIC ACID TRANSFERASE TAGU"/>
    <property type="match status" value="1"/>
</dbReference>
<dbReference type="HAMAP" id="MF_01140">
    <property type="entry name" value="TagU_transferase"/>
    <property type="match status" value="1"/>
</dbReference>
<evidence type="ECO:0000256" key="9">
    <source>
        <dbReference type="HAMAP-Rule" id="MF_01140"/>
    </source>
</evidence>
<comment type="pathway">
    <text evidence="9">Cell wall biogenesis.</text>
</comment>
<dbReference type="Proteomes" id="UP000051658">
    <property type="component" value="Unassembled WGS sequence"/>
</dbReference>
<dbReference type="GO" id="GO:0070726">
    <property type="term" value="P:cell wall assembly"/>
    <property type="evidence" value="ECO:0007669"/>
    <property type="project" value="UniProtKB-UniRule"/>
</dbReference>
<dbReference type="NCBIfam" id="TIGR00350">
    <property type="entry name" value="lytR_cpsA_psr"/>
    <property type="match status" value="1"/>
</dbReference>
<keyword evidence="12" id="KW-1185">Reference proteome</keyword>
<gene>
    <name evidence="9" type="primary">tagU</name>
    <name evidence="11" type="ORF">IV74_GL000444</name>
</gene>
<feature type="topological domain" description="Cytoplasmic" evidence="9">
    <location>
        <begin position="1"/>
        <end position="6"/>
    </location>
</feature>